<feature type="region of interest" description="Disordered" evidence="1">
    <location>
        <begin position="101"/>
        <end position="129"/>
    </location>
</feature>
<gene>
    <name evidence="3" type="ORF">EK21DRAFT_57939</name>
</gene>
<feature type="region of interest" description="Disordered" evidence="1">
    <location>
        <begin position="1"/>
        <end position="42"/>
    </location>
</feature>
<feature type="compositionally biased region" description="Basic residues" evidence="1">
    <location>
        <begin position="116"/>
        <end position="127"/>
    </location>
</feature>
<evidence type="ECO:0000313" key="4">
    <source>
        <dbReference type="Proteomes" id="UP000799777"/>
    </source>
</evidence>
<proteinExistence type="predicted"/>
<keyword evidence="2" id="KW-1133">Transmembrane helix</keyword>
<dbReference type="AlphaFoldDB" id="A0A9P4HG87"/>
<organism evidence="3 4">
    <name type="scientific">Setomelanomma holmii</name>
    <dbReference type="NCBI Taxonomy" id="210430"/>
    <lineage>
        <taxon>Eukaryota</taxon>
        <taxon>Fungi</taxon>
        <taxon>Dikarya</taxon>
        <taxon>Ascomycota</taxon>
        <taxon>Pezizomycotina</taxon>
        <taxon>Dothideomycetes</taxon>
        <taxon>Pleosporomycetidae</taxon>
        <taxon>Pleosporales</taxon>
        <taxon>Pleosporineae</taxon>
        <taxon>Phaeosphaeriaceae</taxon>
        <taxon>Setomelanomma</taxon>
    </lineage>
</organism>
<evidence type="ECO:0000256" key="2">
    <source>
        <dbReference type="SAM" id="Phobius"/>
    </source>
</evidence>
<dbReference type="EMBL" id="ML978164">
    <property type="protein sequence ID" value="KAF2033898.1"/>
    <property type="molecule type" value="Genomic_DNA"/>
</dbReference>
<accession>A0A9P4HG87</accession>
<name>A0A9P4HG87_9PLEO</name>
<feature type="compositionally biased region" description="Polar residues" evidence="1">
    <location>
        <begin position="22"/>
        <end position="37"/>
    </location>
</feature>
<sequence length="217" mass="23537">MPTFSERITQSAPSASQAPSSGSITASPSRTRGSLPSASPIPTDMPFAPLPVSSQLSDGAKVGISISVTFLAVAIFLALGWYIRHLKRDFERAQSTTDIPDSAWRPSMTPIPTTSRLKRSGSWRRRAREAPVSPLSPEVMTIEDNGYGVLKKKRGNVLSIVVEHDNKDGRSMKGSVKEPMPGQREGLRVPLEMPLVNTPRRSLETGRAGAEGFRRGD</sequence>
<comment type="caution">
    <text evidence="3">The sequence shown here is derived from an EMBL/GenBank/DDBJ whole genome shotgun (WGS) entry which is preliminary data.</text>
</comment>
<dbReference type="Proteomes" id="UP000799777">
    <property type="component" value="Unassembled WGS sequence"/>
</dbReference>
<feature type="transmembrane region" description="Helical" evidence="2">
    <location>
        <begin position="62"/>
        <end position="83"/>
    </location>
</feature>
<reference evidence="3" key="1">
    <citation type="journal article" date="2020" name="Stud. Mycol.">
        <title>101 Dothideomycetes genomes: a test case for predicting lifestyles and emergence of pathogens.</title>
        <authorList>
            <person name="Haridas S."/>
            <person name="Albert R."/>
            <person name="Binder M."/>
            <person name="Bloem J."/>
            <person name="Labutti K."/>
            <person name="Salamov A."/>
            <person name="Andreopoulos B."/>
            <person name="Baker S."/>
            <person name="Barry K."/>
            <person name="Bills G."/>
            <person name="Bluhm B."/>
            <person name="Cannon C."/>
            <person name="Castanera R."/>
            <person name="Culley D."/>
            <person name="Daum C."/>
            <person name="Ezra D."/>
            <person name="Gonzalez J."/>
            <person name="Henrissat B."/>
            <person name="Kuo A."/>
            <person name="Liang C."/>
            <person name="Lipzen A."/>
            <person name="Lutzoni F."/>
            <person name="Magnuson J."/>
            <person name="Mondo S."/>
            <person name="Nolan M."/>
            <person name="Ohm R."/>
            <person name="Pangilinan J."/>
            <person name="Park H.-J."/>
            <person name="Ramirez L."/>
            <person name="Alfaro M."/>
            <person name="Sun H."/>
            <person name="Tritt A."/>
            <person name="Yoshinaga Y."/>
            <person name="Zwiers L.-H."/>
            <person name="Turgeon B."/>
            <person name="Goodwin S."/>
            <person name="Spatafora J."/>
            <person name="Crous P."/>
            <person name="Grigoriev I."/>
        </authorList>
    </citation>
    <scope>NUCLEOTIDE SEQUENCE</scope>
    <source>
        <strain evidence="3">CBS 110217</strain>
    </source>
</reference>
<feature type="region of interest" description="Disordered" evidence="1">
    <location>
        <begin position="168"/>
        <end position="217"/>
    </location>
</feature>
<feature type="compositionally biased region" description="Low complexity" evidence="1">
    <location>
        <begin position="10"/>
        <end position="21"/>
    </location>
</feature>
<dbReference type="OrthoDB" id="3767534at2759"/>
<evidence type="ECO:0000313" key="3">
    <source>
        <dbReference type="EMBL" id="KAF2033898.1"/>
    </source>
</evidence>
<keyword evidence="4" id="KW-1185">Reference proteome</keyword>
<keyword evidence="2" id="KW-0812">Transmembrane</keyword>
<keyword evidence="2" id="KW-0472">Membrane</keyword>
<protein>
    <submittedName>
        <fullName evidence="3">Uncharacterized protein</fullName>
    </submittedName>
</protein>
<evidence type="ECO:0000256" key="1">
    <source>
        <dbReference type="SAM" id="MobiDB-lite"/>
    </source>
</evidence>